<keyword evidence="4" id="KW-1003">Cell membrane</keyword>
<gene>
    <name evidence="17" type="ORF">OMK_02176</name>
</gene>
<evidence type="ECO:0000256" key="4">
    <source>
        <dbReference type="ARBA" id="ARBA00022475"/>
    </source>
</evidence>
<dbReference type="PATRIC" id="fig|1139219.3.peg.2126"/>
<dbReference type="InterPro" id="IPR036097">
    <property type="entry name" value="HisK_dim/P_sf"/>
</dbReference>
<evidence type="ECO:0000256" key="14">
    <source>
        <dbReference type="SAM" id="Phobius"/>
    </source>
</evidence>
<dbReference type="InterPro" id="IPR004358">
    <property type="entry name" value="Sig_transdc_His_kin-like_C"/>
</dbReference>
<keyword evidence="18" id="KW-1185">Reference proteome</keyword>
<dbReference type="PANTHER" id="PTHR45528">
    <property type="entry name" value="SENSOR HISTIDINE KINASE CPXA"/>
    <property type="match status" value="1"/>
</dbReference>
<evidence type="ECO:0000256" key="12">
    <source>
        <dbReference type="ARBA" id="ARBA00023012"/>
    </source>
</evidence>
<dbReference type="FunFam" id="3.30.565.10:FF:000013">
    <property type="entry name" value="Two-component sensor histidine kinase"/>
    <property type="match status" value="1"/>
</dbReference>
<dbReference type="STRING" id="44009.RV01_GL000428"/>
<keyword evidence="13 14" id="KW-0472">Membrane</keyword>
<name>S0K446_9ENTE</name>
<dbReference type="PRINTS" id="PR00344">
    <property type="entry name" value="BCTRLSENSOR"/>
</dbReference>
<dbReference type="AlphaFoldDB" id="S0K446"/>
<dbReference type="SUPFAM" id="SSF47384">
    <property type="entry name" value="Homodimeric domain of signal transducing histidine kinase"/>
    <property type="match status" value="1"/>
</dbReference>
<keyword evidence="8" id="KW-0547">Nucleotide-binding</keyword>
<evidence type="ECO:0000256" key="11">
    <source>
        <dbReference type="ARBA" id="ARBA00022989"/>
    </source>
</evidence>
<keyword evidence="9 17" id="KW-0418">Kinase</keyword>
<dbReference type="InterPro" id="IPR050398">
    <property type="entry name" value="HssS/ArlS-like"/>
</dbReference>
<comment type="caution">
    <text evidence="17">The sequence shown here is derived from an EMBL/GenBank/DDBJ whole genome shotgun (WGS) entry which is preliminary data.</text>
</comment>
<protein>
    <recommendedName>
        <fullName evidence="3">histidine kinase</fullName>
        <ecNumber evidence="3">2.7.13.3</ecNumber>
    </recommendedName>
</protein>
<dbReference type="CDD" id="cd00082">
    <property type="entry name" value="HisKA"/>
    <property type="match status" value="1"/>
</dbReference>
<sequence>MEKKSSKQFGVLAIRSMQNKTRKRQVEKRKRITLTSKEISELLAEGIVTIILLILINVALLVVLTSFVRNSPSLENAIWDSKNIFARRLDSDFFWNGRNFILPLFLLIDAGVLYWRLIRRYRQMQLRHIISELHYIANGNYDHRIPFELSGDLSRVVSSINGLVDSTVAAIEDERKIEQSKDELITNVSHDIRTPLTSIIGYLGLIEDGQYQSEEDLLKYTHTAFVKAKQMKSLVDDLFEYTKVRQPSVPINLTSFDMIQLVEQLAADFELEAKKKNITIEVSSPKEQLIMDGDTEKIVRIFNNLFTNAFKYGKGATKIIVEVDQIGTEAVIIVKNNGAMIPKQALDSLFDRFYRVEESRNQATGGTGLGLAITQSIVALHGGYIYAKSNPDWTSFIIHLPVKSNVSPSARKAEDYLNGQY</sequence>
<dbReference type="PANTHER" id="PTHR45528:SF1">
    <property type="entry name" value="SENSOR HISTIDINE KINASE CPXA"/>
    <property type="match status" value="1"/>
</dbReference>
<dbReference type="CDD" id="cd00075">
    <property type="entry name" value="HATPase"/>
    <property type="match status" value="1"/>
</dbReference>
<evidence type="ECO:0000256" key="5">
    <source>
        <dbReference type="ARBA" id="ARBA00022553"/>
    </source>
</evidence>
<accession>S0K446</accession>
<dbReference type="Proteomes" id="UP000014127">
    <property type="component" value="Unassembled WGS sequence"/>
</dbReference>
<keyword evidence="6" id="KW-0808">Transferase</keyword>
<dbReference type="eggNOG" id="COG5002">
    <property type="taxonomic scope" value="Bacteria"/>
</dbReference>
<evidence type="ECO:0000256" key="2">
    <source>
        <dbReference type="ARBA" id="ARBA00004651"/>
    </source>
</evidence>
<dbReference type="InterPro" id="IPR003594">
    <property type="entry name" value="HATPase_dom"/>
</dbReference>
<evidence type="ECO:0000313" key="17">
    <source>
        <dbReference type="EMBL" id="EOT39839.1"/>
    </source>
</evidence>
<dbReference type="InterPro" id="IPR003661">
    <property type="entry name" value="HisK_dim/P_dom"/>
</dbReference>
<dbReference type="Gene3D" id="1.10.287.130">
    <property type="match status" value="1"/>
</dbReference>
<keyword evidence="10" id="KW-0067">ATP-binding</keyword>
<dbReference type="FunFam" id="1.10.287.130:FF:000001">
    <property type="entry name" value="Two-component sensor histidine kinase"/>
    <property type="match status" value="1"/>
</dbReference>
<dbReference type="Pfam" id="PF02518">
    <property type="entry name" value="HATPase_c"/>
    <property type="match status" value="1"/>
</dbReference>
<dbReference type="SMART" id="SM00387">
    <property type="entry name" value="HATPase_c"/>
    <property type="match status" value="1"/>
</dbReference>
<evidence type="ECO:0000256" key="9">
    <source>
        <dbReference type="ARBA" id="ARBA00022777"/>
    </source>
</evidence>
<dbReference type="InterPro" id="IPR005467">
    <property type="entry name" value="His_kinase_dom"/>
</dbReference>
<dbReference type="Pfam" id="PF00512">
    <property type="entry name" value="HisKA"/>
    <property type="match status" value="1"/>
</dbReference>
<dbReference type="PROSITE" id="PS50885">
    <property type="entry name" value="HAMP"/>
    <property type="match status" value="1"/>
</dbReference>
<feature type="transmembrane region" description="Helical" evidence="14">
    <location>
        <begin position="42"/>
        <end position="64"/>
    </location>
</feature>
<evidence type="ECO:0000313" key="18">
    <source>
        <dbReference type="Proteomes" id="UP000014127"/>
    </source>
</evidence>
<dbReference type="EMBL" id="AHYR01000010">
    <property type="protein sequence ID" value="EOT39839.1"/>
    <property type="molecule type" value="Genomic_DNA"/>
</dbReference>
<evidence type="ECO:0000256" key="6">
    <source>
        <dbReference type="ARBA" id="ARBA00022679"/>
    </source>
</evidence>
<dbReference type="InterPro" id="IPR036890">
    <property type="entry name" value="HATPase_C_sf"/>
</dbReference>
<feature type="domain" description="Histidine kinase" evidence="15">
    <location>
        <begin position="187"/>
        <end position="404"/>
    </location>
</feature>
<evidence type="ECO:0000259" key="16">
    <source>
        <dbReference type="PROSITE" id="PS50885"/>
    </source>
</evidence>
<dbReference type="GO" id="GO:0005886">
    <property type="term" value="C:plasma membrane"/>
    <property type="evidence" value="ECO:0007669"/>
    <property type="project" value="UniProtKB-SubCell"/>
</dbReference>
<keyword evidence="12" id="KW-0902">Two-component regulatory system</keyword>
<evidence type="ECO:0000256" key="8">
    <source>
        <dbReference type="ARBA" id="ARBA00022741"/>
    </source>
</evidence>
<dbReference type="GO" id="GO:0000155">
    <property type="term" value="F:phosphorelay sensor kinase activity"/>
    <property type="evidence" value="ECO:0007669"/>
    <property type="project" value="InterPro"/>
</dbReference>
<organism evidence="17 18">
    <name type="scientific">Enterococcus dispar ATCC 51266</name>
    <dbReference type="NCBI Taxonomy" id="1139219"/>
    <lineage>
        <taxon>Bacteria</taxon>
        <taxon>Bacillati</taxon>
        <taxon>Bacillota</taxon>
        <taxon>Bacilli</taxon>
        <taxon>Lactobacillales</taxon>
        <taxon>Enterococcaceae</taxon>
        <taxon>Enterococcus</taxon>
    </lineage>
</organism>
<evidence type="ECO:0000256" key="10">
    <source>
        <dbReference type="ARBA" id="ARBA00022840"/>
    </source>
</evidence>
<keyword evidence="11 14" id="KW-1133">Transmembrane helix</keyword>
<comment type="catalytic activity">
    <reaction evidence="1">
        <text>ATP + protein L-histidine = ADP + protein N-phospho-L-histidine.</text>
        <dbReference type="EC" id="2.7.13.3"/>
    </reaction>
</comment>
<dbReference type="HOGENOM" id="CLU_000445_89_3_9"/>
<dbReference type="SMART" id="SM00388">
    <property type="entry name" value="HisKA"/>
    <property type="match status" value="1"/>
</dbReference>
<dbReference type="SUPFAM" id="SSF55874">
    <property type="entry name" value="ATPase domain of HSP90 chaperone/DNA topoisomerase II/histidine kinase"/>
    <property type="match status" value="1"/>
</dbReference>
<keyword evidence="5" id="KW-0597">Phosphoprotein</keyword>
<keyword evidence="7 14" id="KW-0812">Transmembrane</keyword>
<evidence type="ECO:0000256" key="3">
    <source>
        <dbReference type="ARBA" id="ARBA00012438"/>
    </source>
</evidence>
<reference evidence="17 18" key="1">
    <citation type="submission" date="2013-03" db="EMBL/GenBank/DDBJ databases">
        <title>The Genome Sequence of Enterococcus dispar ATCC_51266 (Illumina only assembly).</title>
        <authorList>
            <consortium name="The Broad Institute Genomics Platform"/>
            <consortium name="The Broad Institute Genome Sequencing Center for Infectious Disease"/>
            <person name="Earl A."/>
            <person name="Russ C."/>
            <person name="Gilmore M."/>
            <person name="Surin D."/>
            <person name="Walker B."/>
            <person name="Young S."/>
            <person name="Zeng Q."/>
            <person name="Gargeya S."/>
            <person name="Fitzgerald M."/>
            <person name="Haas B."/>
            <person name="Abouelleil A."/>
            <person name="Allen A.W."/>
            <person name="Alvarado L."/>
            <person name="Arachchi H.M."/>
            <person name="Berlin A.M."/>
            <person name="Chapman S.B."/>
            <person name="Gainer-Dewar J."/>
            <person name="Goldberg J."/>
            <person name="Griggs A."/>
            <person name="Gujja S."/>
            <person name="Hansen M."/>
            <person name="Howarth C."/>
            <person name="Imamovic A."/>
            <person name="Ireland A."/>
            <person name="Larimer J."/>
            <person name="McCowan C."/>
            <person name="Murphy C."/>
            <person name="Pearson M."/>
            <person name="Poon T.W."/>
            <person name="Priest M."/>
            <person name="Roberts A."/>
            <person name="Saif S."/>
            <person name="Shea T."/>
            <person name="Sisk P."/>
            <person name="Sykes S."/>
            <person name="Wortman J."/>
            <person name="Nusbaum C."/>
            <person name="Birren B."/>
        </authorList>
    </citation>
    <scope>NUCLEOTIDE SEQUENCE [LARGE SCALE GENOMIC DNA]</scope>
    <source>
        <strain evidence="17 18">ATCC 51266</strain>
    </source>
</reference>
<comment type="subcellular location">
    <subcellularLocation>
        <location evidence="2">Cell membrane</location>
        <topology evidence="2">Multi-pass membrane protein</topology>
    </subcellularLocation>
</comment>
<proteinExistence type="predicted"/>
<dbReference type="PROSITE" id="PS50109">
    <property type="entry name" value="HIS_KIN"/>
    <property type="match status" value="1"/>
</dbReference>
<evidence type="ECO:0000259" key="15">
    <source>
        <dbReference type="PROSITE" id="PS50109"/>
    </source>
</evidence>
<feature type="domain" description="HAMP" evidence="16">
    <location>
        <begin position="120"/>
        <end position="172"/>
    </location>
</feature>
<feature type="transmembrane region" description="Helical" evidence="14">
    <location>
        <begin position="100"/>
        <end position="118"/>
    </location>
</feature>
<dbReference type="GO" id="GO:0005524">
    <property type="term" value="F:ATP binding"/>
    <property type="evidence" value="ECO:0007669"/>
    <property type="project" value="UniProtKB-KW"/>
</dbReference>
<dbReference type="Gene3D" id="3.30.565.10">
    <property type="entry name" value="Histidine kinase-like ATPase, C-terminal domain"/>
    <property type="match status" value="1"/>
</dbReference>
<evidence type="ECO:0000256" key="13">
    <source>
        <dbReference type="ARBA" id="ARBA00023136"/>
    </source>
</evidence>
<dbReference type="InterPro" id="IPR003660">
    <property type="entry name" value="HAMP_dom"/>
</dbReference>
<evidence type="ECO:0000256" key="1">
    <source>
        <dbReference type="ARBA" id="ARBA00000085"/>
    </source>
</evidence>
<dbReference type="EC" id="2.7.13.3" evidence="3"/>
<evidence type="ECO:0000256" key="7">
    <source>
        <dbReference type="ARBA" id="ARBA00022692"/>
    </source>
</evidence>